<feature type="transmembrane region" description="Helical" evidence="1">
    <location>
        <begin position="7"/>
        <end position="23"/>
    </location>
</feature>
<gene>
    <name evidence="2" type="ORF">E2636_15490</name>
</gene>
<keyword evidence="1" id="KW-0472">Membrane</keyword>
<dbReference type="KEGG" id="panc:E2636_15490"/>
<keyword evidence="1" id="KW-0812">Transmembrane</keyword>
<feature type="transmembrane region" description="Helical" evidence="1">
    <location>
        <begin position="35"/>
        <end position="54"/>
    </location>
</feature>
<protein>
    <submittedName>
        <fullName evidence="2">Uncharacterized protein</fullName>
    </submittedName>
</protein>
<feature type="transmembrane region" description="Helical" evidence="1">
    <location>
        <begin position="66"/>
        <end position="84"/>
    </location>
</feature>
<reference evidence="2 3" key="1">
    <citation type="submission" date="2019-03" db="EMBL/GenBank/DDBJ databases">
        <title>Complete genome sequence of Paenisporosarcina antarctica CGMCC 1.6503T.</title>
        <authorList>
            <person name="Rong J.-C."/>
            <person name="Chi N.-Y."/>
            <person name="Zhang Q.-F."/>
        </authorList>
    </citation>
    <scope>NUCLEOTIDE SEQUENCE [LARGE SCALE GENOMIC DNA]</scope>
    <source>
        <strain evidence="2 3">CGMCC 1.6503</strain>
    </source>
</reference>
<keyword evidence="1" id="KW-1133">Transmembrane helix</keyword>
<evidence type="ECO:0000313" key="2">
    <source>
        <dbReference type="EMBL" id="QBP43123.1"/>
    </source>
</evidence>
<proteinExistence type="predicted"/>
<organism evidence="2 3">
    <name type="scientific">Paenisporosarcina antarctica</name>
    <dbReference type="NCBI Taxonomy" id="417367"/>
    <lineage>
        <taxon>Bacteria</taxon>
        <taxon>Bacillati</taxon>
        <taxon>Bacillota</taxon>
        <taxon>Bacilli</taxon>
        <taxon>Bacillales</taxon>
        <taxon>Caryophanaceae</taxon>
        <taxon>Paenisporosarcina</taxon>
    </lineage>
</organism>
<feature type="transmembrane region" description="Helical" evidence="1">
    <location>
        <begin position="90"/>
        <end position="109"/>
    </location>
</feature>
<keyword evidence="3" id="KW-1185">Reference proteome</keyword>
<dbReference type="EMBL" id="CP038015">
    <property type="protein sequence ID" value="QBP43123.1"/>
    <property type="molecule type" value="Genomic_DNA"/>
</dbReference>
<evidence type="ECO:0000313" key="3">
    <source>
        <dbReference type="Proteomes" id="UP000294292"/>
    </source>
</evidence>
<evidence type="ECO:0000256" key="1">
    <source>
        <dbReference type="SAM" id="Phobius"/>
    </source>
</evidence>
<name>A0A4P7A2Y4_9BACL</name>
<dbReference type="Proteomes" id="UP000294292">
    <property type="component" value="Chromosome"/>
</dbReference>
<accession>A0A4P7A2Y4</accession>
<dbReference type="OrthoDB" id="2932708at2"/>
<dbReference type="AlphaFoldDB" id="A0A4P7A2Y4"/>
<sequence length="120" mass="13949">MNEILRFIALISITILLIFYYFPNIPLASSIPKGTLILLIIVLCIFSILFRRYIHPSSLEIFKWKVLSTIYLLFLMVLLTILGGKSTVGIAFNNVFLWIALLLINYEMFSQWKKVKKFDA</sequence>